<evidence type="ECO:0000256" key="8">
    <source>
        <dbReference type="ARBA" id="ARBA00023170"/>
    </source>
</evidence>
<dbReference type="GO" id="GO:0044718">
    <property type="term" value="P:siderophore transmembrane transport"/>
    <property type="evidence" value="ECO:0007669"/>
    <property type="project" value="TreeGrafter"/>
</dbReference>
<dbReference type="GO" id="GO:0009279">
    <property type="term" value="C:cell outer membrane"/>
    <property type="evidence" value="ECO:0007669"/>
    <property type="project" value="UniProtKB-SubCell"/>
</dbReference>
<keyword evidence="8" id="KW-0675">Receptor</keyword>
<evidence type="ECO:0000313" key="16">
    <source>
        <dbReference type="Proteomes" id="UP001220610"/>
    </source>
</evidence>
<reference evidence="15" key="1">
    <citation type="submission" date="2023-03" db="EMBL/GenBank/DDBJ databases">
        <title>Andean soil-derived lignocellulolytic bacterial consortium as a source of novel taxa and putative plastic-active enzymes.</title>
        <authorList>
            <person name="Diaz-Garcia L."/>
            <person name="Chuvochina M."/>
            <person name="Feuerriegel G."/>
            <person name="Bunk B."/>
            <person name="Sproer C."/>
            <person name="Streit W.R."/>
            <person name="Rodriguez L.M."/>
            <person name="Overmann J."/>
            <person name="Jimenez D.J."/>
        </authorList>
    </citation>
    <scope>NUCLEOTIDE SEQUENCE</scope>
    <source>
        <strain evidence="15">MAG 7</strain>
    </source>
</reference>
<dbReference type="GO" id="GO:0015344">
    <property type="term" value="F:siderophore uptake transmembrane transporter activity"/>
    <property type="evidence" value="ECO:0007669"/>
    <property type="project" value="TreeGrafter"/>
</dbReference>
<dbReference type="Pfam" id="PF07715">
    <property type="entry name" value="Plug"/>
    <property type="match status" value="1"/>
</dbReference>
<dbReference type="PANTHER" id="PTHR30069:SF29">
    <property type="entry name" value="HEMOGLOBIN AND HEMOGLOBIN-HAPTOGLOBIN-BINDING PROTEIN 1-RELATED"/>
    <property type="match status" value="1"/>
</dbReference>
<dbReference type="SUPFAM" id="SSF56935">
    <property type="entry name" value="Porins"/>
    <property type="match status" value="1"/>
</dbReference>
<evidence type="ECO:0000256" key="10">
    <source>
        <dbReference type="PROSITE-ProRule" id="PRU01360"/>
    </source>
</evidence>
<keyword evidence="9 10" id="KW-0998">Cell outer membrane</keyword>
<dbReference type="Pfam" id="PF13715">
    <property type="entry name" value="CarbopepD_reg_2"/>
    <property type="match status" value="1"/>
</dbReference>
<feature type="domain" description="TonB-dependent receptor-like beta-barrel" evidence="13">
    <location>
        <begin position="427"/>
        <end position="944"/>
    </location>
</feature>
<evidence type="ECO:0000313" key="15">
    <source>
        <dbReference type="EMBL" id="WEK37548.1"/>
    </source>
</evidence>
<comment type="subcellular location">
    <subcellularLocation>
        <location evidence="1 10">Cell outer membrane</location>
        <topology evidence="1 10">Multi-pass membrane protein</topology>
    </subcellularLocation>
</comment>
<evidence type="ECO:0000256" key="6">
    <source>
        <dbReference type="ARBA" id="ARBA00023077"/>
    </source>
</evidence>
<dbReference type="InterPro" id="IPR008969">
    <property type="entry name" value="CarboxyPept-like_regulatory"/>
</dbReference>
<protein>
    <submittedName>
        <fullName evidence="15">SusC/RagA family TonB-linked outer membrane protein</fullName>
    </submittedName>
</protein>
<dbReference type="Gene3D" id="2.60.40.1120">
    <property type="entry name" value="Carboxypeptidase-like, regulatory domain"/>
    <property type="match status" value="1"/>
</dbReference>
<dbReference type="InterPro" id="IPR036942">
    <property type="entry name" value="Beta-barrel_TonB_sf"/>
</dbReference>
<evidence type="ECO:0000256" key="11">
    <source>
        <dbReference type="RuleBase" id="RU003357"/>
    </source>
</evidence>
<keyword evidence="4 10" id="KW-0812">Transmembrane</keyword>
<keyword evidence="7 10" id="KW-0472">Membrane</keyword>
<dbReference type="PROSITE" id="PS52016">
    <property type="entry name" value="TONB_DEPENDENT_REC_3"/>
    <property type="match status" value="1"/>
</dbReference>
<evidence type="ECO:0000256" key="5">
    <source>
        <dbReference type="ARBA" id="ARBA00022729"/>
    </source>
</evidence>
<proteinExistence type="inferred from homology"/>
<gene>
    <name evidence="15" type="ORF">P0Y53_08540</name>
</gene>
<evidence type="ECO:0000256" key="7">
    <source>
        <dbReference type="ARBA" id="ARBA00023136"/>
    </source>
</evidence>
<evidence type="ECO:0000259" key="14">
    <source>
        <dbReference type="Pfam" id="PF07715"/>
    </source>
</evidence>
<keyword evidence="6 11" id="KW-0798">TonB box</keyword>
<feature type="signal peptide" evidence="12">
    <location>
        <begin position="1"/>
        <end position="23"/>
    </location>
</feature>
<dbReference type="NCBIfam" id="TIGR04057">
    <property type="entry name" value="SusC_RagA_signa"/>
    <property type="match status" value="1"/>
</dbReference>
<feature type="chain" id="PRO_5042567310" evidence="12">
    <location>
        <begin position="24"/>
        <end position="987"/>
    </location>
</feature>
<dbReference type="Gene3D" id="2.170.130.10">
    <property type="entry name" value="TonB-dependent receptor, plug domain"/>
    <property type="match status" value="1"/>
</dbReference>
<dbReference type="Gene3D" id="2.40.170.20">
    <property type="entry name" value="TonB-dependent receptor, beta-barrel domain"/>
    <property type="match status" value="1"/>
</dbReference>
<dbReference type="Proteomes" id="UP001220610">
    <property type="component" value="Chromosome"/>
</dbReference>
<name>A0AAJ6BHS9_9BACT</name>
<feature type="domain" description="TonB-dependent receptor plug" evidence="14">
    <location>
        <begin position="118"/>
        <end position="253"/>
    </location>
</feature>
<dbReference type="Pfam" id="PF00593">
    <property type="entry name" value="TonB_dep_Rec_b-barrel"/>
    <property type="match status" value="1"/>
</dbReference>
<evidence type="ECO:0000256" key="2">
    <source>
        <dbReference type="ARBA" id="ARBA00022448"/>
    </source>
</evidence>
<dbReference type="InterPro" id="IPR037066">
    <property type="entry name" value="Plug_dom_sf"/>
</dbReference>
<dbReference type="PANTHER" id="PTHR30069">
    <property type="entry name" value="TONB-DEPENDENT OUTER MEMBRANE RECEPTOR"/>
    <property type="match status" value="1"/>
</dbReference>
<evidence type="ECO:0000259" key="13">
    <source>
        <dbReference type="Pfam" id="PF00593"/>
    </source>
</evidence>
<sequence>MRKSLRFLVTTVLLACLPVLLWAQVTVTGTVKDNSQTPIPGASVRLVNSNLGSSTDASGKFSLNIPGSSGTLEITAIGFRSYRVSVSASNAVVTAVLQEDIGRLDEVVVTGLATSVKRRNLANAVATISNKELTGTAPAQTFDAALSGKIPGALINANSGAPGGGISVKLRGVTSVFGNTQPLYVVDGVFVDNSSTAGGLNSVTGAAAGGNASNQDNPSSRIADLRPDDIENIEILKGASAAAIYGSKAAAGVVLITTRRGKSGKTRISVSQDLGFVKVRKLLGVRQFTEATAADLGGSASSTNPDVIARRESLRQQFIAARDAGQLYDYEKEMFGETGFTRNTALSITGGSDRTSFFFSAAQRDEEGIVERTGYRSNSLRLNVDHRFNENVRLGVSTSYINSSADRGLTNNDNNSVTFGVALATTPGFAQLHRNALGNYPDNPFSSSNPLQTRDLMSNNETVNRFLTGITLDAIFQRSDISTTRLVARGGFDFYDLKTFALFPSELQFQNINQGTAANGVARNLNSNIILSLVNNLTLSDNFALTSSAGLTQENGDYDNILGVTTKLVTGQSNIDQGSGLTASQTRRKYQDNGLFIQEEATLFDAITLTAGLRLDKSTNNGDVSKYYVYPKAGFSWNLTSLGLTNNGFFDNLKLRAAYGEAGNFPVFGSKFTTMSIVNTGGNTGLLVNILRGSKDIAPERTSELEAGLDFGFLDGRLNFEFSVYEKKINDFLLQRPSPGSSGFANQWLNAGDLRNRGIELSMQAQPIATKNVRWTSNTSFWLNRSRITRLVIPPVMLGAFGSTLGSYRIEEGRSATQIVGIDGDNGLVVLGDNEPRFQMNFYNEVVFLQHFSFRFLLHWKQKGYNINLSQFLNDIGGTSPDYDEVDKDGERKGPARLAASTARIFVQEAGYLRLREVGLYYTFPVMPASFIKGLRIGVSANNLFVKTDYQGYDPEVSNFGTGFSTSVDVMPFPASKRGSFHLTIDF</sequence>
<dbReference type="InterPro" id="IPR023997">
    <property type="entry name" value="TonB-dep_OMP_SusC/RagA_CS"/>
</dbReference>
<dbReference type="EMBL" id="CP119311">
    <property type="protein sequence ID" value="WEK37548.1"/>
    <property type="molecule type" value="Genomic_DNA"/>
</dbReference>
<keyword evidence="2 10" id="KW-0813">Transport</keyword>
<evidence type="ECO:0000256" key="1">
    <source>
        <dbReference type="ARBA" id="ARBA00004571"/>
    </source>
</evidence>
<keyword evidence="5 12" id="KW-0732">Signal</keyword>
<dbReference type="InterPro" id="IPR000531">
    <property type="entry name" value="Beta-barrel_TonB"/>
</dbReference>
<dbReference type="SUPFAM" id="SSF49464">
    <property type="entry name" value="Carboxypeptidase regulatory domain-like"/>
    <property type="match status" value="1"/>
</dbReference>
<dbReference type="InterPro" id="IPR023996">
    <property type="entry name" value="TonB-dep_OMP_SusC/RagA"/>
</dbReference>
<evidence type="ECO:0000256" key="9">
    <source>
        <dbReference type="ARBA" id="ARBA00023237"/>
    </source>
</evidence>
<dbReference type="InterPro" id="IPR039426">
    <property type="entry name" value="TonB-dep_rcpt-like"/>
</dbReference>
<keyword evidence="3 10" id="KW-1134">Transmembrane beta strand</keyword>
<evidence type="ECO:0000256" key="3">
    <source>
        <dbReference type="ARBA" id="ARBA00022452"/>
    </source>
</evidence>
<dbReference type="InterPro" id="IPR012910">
    <property type="entry name" value="Plug_dom"/>
</dbReference>
<organism evidence="15 16">
    <name type="scientific">Candidatus Pseudobacter hemicellulosilyticus</name>
    <dbReference type="NCBI Taxonomy" id="3121375"/>
    <lineage>
        <taxon>Bacteria</taxon>
        <taxon>Pseudomonadati</taxon>
        <taxon>Bacteroidota</taxon>
        <taxon>Chitinophagia</taxon>
        <taxon>Chitinophagales</taxon>
        <taxon>Chitinophagaceae</taxon>
        <taxon>Pseudobacter</taxon>
    </lineage>
</organism>
<comment type="similarity">
    <text evidence="10 11">Belongs to the TonB-dependent receptor family.</text>
</comment>
<evidence type="ECO:0000256" key="4">
    <source>
        <dbReference type="ARBA" id="ARBA00022692"/>
    </source>
</evidence>
<accession>A0AAJ6BHS9</accession>
<evidence type="ECO:0000256" key="12">
    <source>
        <dbReference type="SAM" id="SignalP"/>
    </source>
</evidence>
<dbReference type="NCBIfam" id="TIGR04056">
    <property type="entry name" value="OMP_RagA_SusC"/>
    <property type="match status" value="1"/>
</dbReference>
<dbReference type="AlphaFoldDB" id="A0AAJ6BHS9"/>